<keyword evidence="1" id="KW-0472">Membrane</keyword>
<protein>
    <recommendedName>
        <fullName evidence="4">DUF3667 domain-containing protein</fullName>
    </recommendedName>
</protein>
<dbReference type="Proteomes" id="UP001500367">
    <property type="component" value="Unassembled WGS sequence"/>
</dbReference>
<dbReference type="RefSeq" id="WP_344814823.1">
    <property type="nucleotide sequence ID" value="NZ_BAABCT010000001.1"/>
</dbReference>
<evidence type="ECO:0000313" key="2">
    <source>
        <dbReference type="EMBL" id="GAA4060002.1"/>
    </source>
</evidence>
<dbReference type="InterPro" id="IPR022134">
    <property type="entry name" value="DUF3667"/>
</dbReference>
<proteinExistence type="predicted"/>
<feature type="transmembrane region" description="Helical" evidence="1">
    <location>
        <begin position="189"/>
        <end position="210"/>
    </location>
</feature>
<comment type="caution">
    <text evidence="2">The sequence shown here is derived from an EMBL/GenBank/DDBJ whole genome shotgun (WGS) entry which is preliminary data.</text>
</comment>
<evidence type="ECO:0000256" key="1">
    <source>
        <dbReference type="SAM" id="Phobius"/>
    </source>
</evidence>
<dbReference type="Pfam" id="PF12412">
    <property type="entry name" value="DUF3667"/>
    <property type="match status" value="1"/>
</dbReference>
<keyword evidence="1" id="KW-1133">Transmembrane helix</keyword>
<gene>
    <name evidence="2" type="ORF">GCM10022389_00260</name>
</gene>
<feature type="transmembrane region" description="Helical" evidence="1">
    <location>
        <begin position="222"/>
        <end position="245"/>
    </location>
</feature>
<evidence type="ECO:0000313" key="3">
    <source>
        <dbReference type="Proteomes" id="UP001500367"/>
    </source>
</evidence>
<evidence type="ECO:0008006" key="4">
    <source>
        <dbReference type="Google" id="ProtNLM"/>
    </source>
</evidence>
<dbReference type="EMBL" id="BAABCT010000001">
    <property type="protein sequence ID" value="GAA4060002.1"/>
    <property type="molecule type" value="Genomic_DNA"/>
</dbReference>
<organism evidence="2 3">
    <name type="scientific">Flavobacterium cheonanense</name>
    <dbReference type="NCBI Taxonomy" id="706183"/>
    <lineage>
        <taxon>Bacteria</taxon>
        <taxon>Pseudomonadati</taxon>
        <taxon>Bacteroidota</taxon>
        <taxon>Flavobacteriia</taxon>
        <taxon>Flavobacteriales</taxon>
        <taxon>Flavobacteriaceae</taxon>
        <taxon>Flavobacterium</taxon>
    </lineage>
</organism>
<accession>A0ABP7V5H3</accession>
<sequence length="262" mass="30012">MTNTNCLNCGKVLTDKFCSGCGQKADTHRITFKNFIFHDVLHGTFHLDRGILFTAKQALMRPGQAALDYIAGKRKPFYNVFYLILITIGLMLFTRHIGDSLNNQDETITQSKEYINEASRKIDELFDQKNKIIIFLFVPFAALNSFILFKRKKLNLSEHAIIAGMILLGVLLISTFSNILFWFKPIQYIGLVISLLIIALILFYICFGYFNAFGEEYSKLGITYRIALFFLLIGIEILILTWILVGFVTNWKFGEIQITPFG</sequence>
<keyword evidence="1" id="KW-0812">Transmembrane</keyword>
<feature type="transmembrane region" description="Helical" evidence="1">
    <location>
        <begin position="161"/>
        <end position="183"/>
    </location>
</feature>
<reference evidence="3" key="1">
    <citation type="journal article" date="2019" name="Int. J. Syst. Evol. Microbiol.">
        <title>The Global Catalogue of Microorganisms (GCM) 10K type strain sequencing project: providing services to taxonomists for standard genome sequencing and annotation.</title>
        <authorList>
            <consortium name="The Broad Institute Genomics Platform"/>
            <consortium name="The Broad Institute Genome Sequencing Center for Infectious Disease"/>
            <person name="Wu L."/>
            <person name="Ma J."/>
        </authorList>
    </citation>
    <scope>NUCLEOTIDE SEQUENCE [LARGE SCALE GENOMIC DNA]</scope>
    <source>
        <strain evidence="3">JCM 17069</strain>
    </source>
</reference>
<name>A0ABP7V5H3_9FLAO</name>
<feature type="transmembrane region" description="Helical" evidence="1">
    <location>
        <begin position="132"/>
        <end position="149"/>
    </location>
</feature>
<keyword evidence="3" id="KW-1185">Reference proteome</keyword>
<feature type="transmembrane region" description="Helical" evidence="1">
    <location>
        <begin position="77"/>
        <end position="97"/>
    </location>
</feature>